<evidence type="ECO:0000313" key="1">
    <source>
        <dbReference type="EMBL" id="PWA82191.1"/>
    </source>
</evidence>
<proteinExistence type="predicted"/>
<evidence type="ECO:0000313" key="2">
    <source>
        <dbReference type="Proteomes" id="UP000245207"/>
    </source>
</evidence>
<organism evidence="1 2">
    <name type="scientific">Artemisia annua</name>
    <name type="common">Sweet wormwood</name>
    <dbReference type="NCBI Taxonomy" id="35608"/>
    <lineage>
        <taxon>Eukaryota</taxon>
        <taxon>Viridiplantae</taxon>
        <taxon>Streptophyta</taxon>
        <taxon>Embryophyta</taxon>
        <taxon>Tracheophyta</taxon>
        <taxon>Spermatophyta</taxon>
        <taxon>Magnoliopsida</taxon>
        <taxon>eudicotyledons</taxon>
        <taxon>Gunneridae</taxon>
        <taxon>Pentapetalae</taxon>
        <taxon>asterids</taxon>
        <taxon>campanulids</taxon>
        <taxon>Asterales</taxon>
        <taxon>Asteraceae</taxon>
        <taxon>Asteroideae</taxon>
        <taxon>Anthemideae</taxon>
        <taxon>Artemisiinae</taxon>
        <taxon>Artemisia</taxon>
    </lineage>
</organism>
<comment type="caution">
    <text evidence="1">The sequence shown here is derived from an EMBL/GenBank/DDBJ whole genome shotgun (WGS) entry which is preliminary data.</text>
</comment>
<dbReference type="Proteomes" id="UP000245207">
    <property type="component" value="Unassembled WGS sequence"/>
</dbReference>
<accession>A0A2U1P8X0</accession>
<keyword evidence="2" id="KW-1185">Reference proteome</keyword>
<sequence length="207" mass="23293">MSVRYRENSNEAAFAVAAVEKIYTRESLTFNDTVACEVISKWKAGLKEDMDTRSDVYVLSNDCRKSSDKNDDYYCEYTPGMFIHLFLYIDGMVFSCGCKSEIWVTKGLLDKAKGNILGIEIIRDQSGNTLRGSQSRFHNGKLVQTLLEGHSILSLEGSLSVHCDVEKNAKWSYTYAVGSREYQMVCTRPDIASVDVEACKVDKDSKD</sequence>
<dbReference type="OrthoDB" id="1749075at2759"/>
<protein>
    <submittedName>
        <fullName evidence="1">Zinc finger, CCHC-type</fullName>
    </submittedName>
</protein>
<reference evidence="1 2" key="1">
    <citation type="journal article" date="2018" name="Mol. Plant">
        <title>The genome of Artemisia annua provides insight into the evolution of Asteraceae family and artemisinin biosynthesis.</title>
        <authorList>
            <person name="Shen Q."/>
            <person name="Zhang L."/>
            <person name="Liao Z."/>
            <person name="Wang S."/>
            <person name="Yan T."/>
            <person name="Shi P."/>
            <person name="Liu M."/>
            <person name="Fu X."/>
            <person name="Pan Q."/>
            <person name="Wang Y."/>
            <person name="Lv Z."/>
            <person name="Lu X."/>
            <person name="Zhang F."/>
            <person name="Jiang W."/>
            <person name="Ma Y."/>
            <person name="Chen M."/>
            <person name="Hao X."/>
            <person name="Li L."/>
            <person name="Tang Y."/>
            <person name="Lv G."/>
            <person name="Zhou Y."/>
            <person name="Sun X."/>
            <person name="Brodelius P.E."/>
            <person name="Rose J.K.C."/>
            <person name="Tang K."/>
        </authorList>
    </citation>
    <scope>NUCLEOTIDE SEQUENCE [LARGE SCALE GENOMIC DNA]</scope>
    <source>
        <strain evidence="2">cv. Huhao1</strain>
        <tissue evidence="1">Leaf</tissue>
    </source>
</reference>
<name>A0A2U1P8X0_ARTAN</name>
<dbReference type="AlphaFoldDB" id="A0A2U1P8X0"/>
<gene>
    <name evidence="1" type="ORF">CTI12_AA180460</name>
</gene>
<dbReference type="EMBL" id="PKPP01001500">
    <property type="protein sequence ID" value="PWA82191.1"/>
    <property type="molecule type" value="Genomic_DNA"/>
</dbReference>